<sequence length="692" mass="74327">MEEARFSMAEAAQREQIRESRKQLLLLYPDGFYPAGKTSSFISKRRARDDDEDSNEGDDSEGEDDDDDDEDGGGDAEEVDQLGNAPPTYDRSSASSSIAASTAIASVAGPSHPQPQAQEASSSRIPATAVDAVQGPAEAAREDDAGRKPSALSEPQKITYGPLKELQHTNARAYRGPLPAQTVLNLLLKPSLSDPARRALTGYNKGTNLEYLHFLGMFPVPVASRRGRKFSSATTTRRRNAADEETYEFERWQCRCCHVHLHVRPRNVSNLLAHLMGTSKQLGCFAKRYESAVEELREPPKEVMERLVQAQTQVGTLVGRKRGRGKREGSSNLSASGSGTGLQEDTALLVSASVSASASASGSNSPVANRPKRKDPPLWERDSGEGPAPKRTAGYDSSLNTKTPLPRLLSSLPFPPPSVLPNRAWIISTSSSPVTSFPAPAPAVAQGSGHSLTHLRPLPGEQDDVVIPFGAPAVLPSTHDGVVLQSSSSSSDNGPELTYNTCLPPPLFPHLARNPTFSIASTANPSSLVILTSNPTLGLLTGYNPREVLVGVRLSEMIAPEDGVFLERMARDVLSFALIRAEVEGETSSRVETESGSGSGSGSGRRATLSPAEVELPPDWVERTLNPTAQAQMQLRVRHAYGFFDAYLVRVHVGPLPGFVVQDPRTHRGAVLVWTFLKMGNVQAGMPALQVA</sequence>
<feature type="region of interest" description="Disordered" evidence="1">
    <location>
        <begin position="587"/>
        <end position="613"/>
    </location>
</feature>
<evidence type="ECO:0000313" key="4">
    <source>
        <dbReference type="EMBL" id="KAE8248530.1"/>
    </source>
</evidence>
<feature type="region of interest" description="Disordered" evidence="1">
    <location>
        <begin position="358"/>
        <end position="404"/>
    </location>
</feature>
<evidence type="ECO:0000313" key="3">
    <source>
        <dbReference type="EMBL" id="CAD6898170.1"/>
    </source>
</evidence>
<reference evidence="4" key="2">
    <citation type="journal article" date="2019" name="IMA Fungus">
        <title>Genome sequencing and comparison of five Tilletia species to identify candidate genes for the detection of regulated species infecting wheat.</title>
        <authorList>
            <person name="Nguyen H.D.T."/>
            <person name="Sultana T."/>
            <person name="Kesanakurti P."/>
            <person name="Hambleton S."/>
        </authorList>
    </citation>
    <scope>NUCLEOTIDE SEQUENCE</scope>
    <source>
        <strain evidence="4">DAOMC 238032</strain>
    </source>
</reference>
<evidence type="ECO:0000256" key="1">
    <source>
        <dbReference type="SAM" id="MobiDB-lite"/>
    </source>
</evidence>
<feature type="compositionally biased region" description="Acidic residues" evidence="1">
    <location>
        <begin position="50"/>
        <end position="80"/>
    </location>
</feature>
<feature type="region of interest" description="Disordered" evidence="1">
    <location>
        <begin position="28"/>
        <end position="98"/>
    </location>
</feature>
<evidence type="ECO:0000313" key="6">
    <source>
        <dbReference type="Proteomes" id="UP000836402"/>
    </source>
</evidence>
<dbReference type="AlphaFoldDB" id="A0A177U1Z1"/>
<dbReference type="EMBL" id="CAJHJG010000148">
    <property type="protein sequence ID" value="CAD6898170.1"/>
    <property type="molecule type" value="Genomic_DNA"/>
</dbReference>
<reference evidence="4" key="1">
    <citation type="submission" date="2016-04" db="EMBL/GenBank/DDBJ databases">
        <authorList>
            <person name="Nguyen H.D."/>
            <person name="Kesanakurti P."/>
            <person name="Cullis J."/>
            <person name="Levesque C.A."/>
            <person name="Hambleton S."/>
        </authorList>
    </citation>
    <scope>NUCLEOTIDE SEQUENCE</scope>
    <source>
        <strain evidence="4">DAOMC 238032</strain>
    </source>
</reference>
<proteinExistence type="predicted"/>
<name>A0A177U1Z1_9BASI</name>
<dbReference type="Proteomes" id="UP000077671">
    <property type="component" value="Unassembled WGS sequence"/>
</dbReference>
<feature type="region of interest" description="Disordered" evidence="1">
    <location>
        <begin position="314"/>
        <end position="341"/>
    </location>
</feature>
<organism evidence="4 5">
    <name type="scientific">Tilletia caries</name>
    <name type="common">wheat bunt fungus</name>
    <dbReference type="NCBI Taxonomy" id="13290"/>
    <lineage>
        <taxon>Eukaryota</taxon>
        <taxon>Fungi</taxon>
        <taxon>Dikarya</taxon>
        <taxon>Basidiomycota</taxon>
        <taxon>Ustilaginomycotina</taxon>
        <taxon>Exobasidiomycetes</taxon>
        <taxon>Tilletiales</taxon>
        <taxon>Tilletiaceae</taxon>
        <taxon>Tilletia</taxon>
    </lineage>
</organism>
<dbReference type="PROSITE" id="PS50112">
    <property type="entry name" value="PAS"/>
    <property type="match status" value="1"/>
</dbReference>
<accession>A0A177U1Z1</accession>
<feature type="compositionally biased region" description="Low complexity" evidence="1">
    <location>
        <begin position="358"/>
        <end position="368"/>
    </location>
</feature>
<evidence type="ECO:0000313" key="5">
    <source>
        <dbReference type="Proteomes" id="UP000077671"/>
    </source>
</evidence>
<gene>
    <name evidence="4" type="ORF">A4X03_0g6757</name>
    <name evidence="3" type="ORF">JKIAZH3_G6232</name>
</gene>
<dbReference type="EMBL" id="LWDD02001385">
    <property type="protein sequence ID" value="KAE8248530.1"/>
    <property type="molecule type" value="Genomic_DNA"/>
</dbReference>
<evidence type="ECO:0000259" key="2">
    <source>
        <dbReference type="PROSITE" id="PS50112"/>
    </source>
</evidence>
<reference evidence="3" key="3">
    <citation type="submission" date="2020-10" db="EMBL/GenBank/DDBJ databases">
        <authorList>
            <person name="Sedaghatjoo S."/>
        </authorList>
    </citation>
    <scope>NUCLEOTIDE SEQUENCE</scope>
    <source>
        <strain evidence="3">AZH3</strain>
    </source>
</reference>
<dbReference type="InterPro" id="IPR000014">
    <property type="entry name" value="PAS"/>
</dbReference>
<protein>
    <recommendedName>
        <fullName evidence="2">PAS domain-containing protein</fullName>
    </recommendedName>
</protein>
<feature type="compositionally biased region" description="Polar residues" evidence="1">
    <location>
        <begin position="330"/>
        <end position="341"/>
    </location>
</feature>
<feature type="domain" description="PAS" evidence="2">
    <location>
        <begin position="530"/>
        <end position="577"/>
    </location>
</feature>
<keyword evidence="6" id="KW-1185">Reference proteome</keyword>
<dbReference type="Proteomes" id="UP000836402">
    <property type="component" value="Unassembled WGS sequence"/>
</dbReference>
<feature type="region of interest" description="Disordered" evidence="1">
    <location>
        <begin position="132"/>
        <end position="161"/>
    </location>
</feature>
<feature type="compositionally biased region" description="Basic and acidic residues" evidence="1">
    <location>
        <begin position="374"/>
        <end position="384"/>
    </location>
</feature>
<comment type="caution">
    <text evidence="4">The sequence shown here is derived from an EMBL/GenBank/DDBJ whole genome shotgun (WGS) entry which is preliminary data.</text>
</comment>